<proteinExistence type="inferred from homology"/>
<comment type="similarity">
    <text evidence="1">Belongs to the AfsR/DnrI/RedD regulatory family.</text>
</comment>
<dbReference type="InterPro" id="IPR027417">
    <property type="entry name" value="P-loop_NTPase"/>
</dbReference>
<dbReference type="Proteomes" id="UP001500503">
    <property type="component" value="Unassembled WGS sequence"/>
</dbReference>
<dbReference type="Gene3D" id="3.40.50.300">
    <property type="entry name" value="P-loop containing nucleotide triphosphate hydrolases"/>
    <property type="match status" value="1"/>
</dbReference>
<keyword evidence="3 6" id="KW-0238">DNA-binding</keyword>
<dbReference type="SUPFAM" id="SSF46894">
    <property type="entry name" value="C-terminal effector domain of the bipartite response regulators"/>
    <property type="match status" value="1"/>
</dbReference>
<keyword evidence="2" id="KW-0805">Transcription regulation</keyword>
<dbReference type="Gene3D" id="1.10.10.10">
    <property type="entry name" value="Winged helix-like DNA-binding domain superfamily/Winged helix DNA-binding domain"/>
    <property type="match status" value="1"/>
</dbReference>
<keyword evidence="9" id="KW-1185">Reference proteome</keyword>
<protein>
    <submittedName>
        <fullName evidence="8">BTAD domain-containing putative transcriptional regulator</fullName>
    </submittedName>
</protein>
<dbReference type="SUPFAM" id="SSF52540">
    <property type="entry name" value="P-loop containing nucleoside triphosphate hydrolases"/>
    <property type="match status" value="1"/>
</dbReference>
<dbReference type="EMBL" id="BAABHF010000022">
    <property type="protein sequence ID" value="GAA4497771.1"/>
    <property type="molecule type" value="Genomic_DNA"/>
</dbReference>
<dbReference type="InterPro" id="IPR005158">
    <property type="entry name" value="BTAD"/>
</dbReference>
<evidence type="ECO:0000259" key="7">
    <source>
        <dbReference type="PROSITE" id="PS51755"/>
    </source>
</evidence>
<evidence type="ECO:0000256" key="5">
    <source>
        <dbReference type="PROSITE-ProRule" id="PRU00339"/>
    </source>
</evidence>
<dbReference type="SMART" id="SM00862">
    <property type="entry name" value="Trans_reg_C"/>
    <property type="match status" value="1"/>
</dbReference>
<dbReference type="PROSITE" id="PS50005">
    <property type="entry name" value="TPR"/>
    <property type="match status" value="1"/>
</dbReference>
<dbReference type="InterPro" id="IPR001867">
    <property type="entry name" value="OmpR/PhoB-type_DNA-bd"/>
</dbReference>
<accession>A0ABP8Q537</accession>
<dbReference type="SMART" id="SM00028">
    <property type="entry name" value="TPR"/>
    <property type="match status" value="8"/>
</dbReference>
<feature type="repeat" description="TPR" evidence="5">
    <location>
        <begin position="881"/>
        <end position="914"/>
    </location>
</feature>
<dbReference type="InterPro" id="IPR011990">
    <property type="entry name" value="TPR-like_helical_dom_sf"/>
</dbReference>
<dbReference type="Pfam" id="PF03704">
    <property type="entry name" value="BTAD"/>
    <property type="match status" value="1"/>
</dbReference>
<organism evidence="8 9">
    <name type="scientific">Actinoallomurus oryzae</name>
    <dbReference type="NCBI Taxonomy" id="502180"/>
    <lineage>
        <taxon>Bacteria</taxon>
        <taxon>Bacillati</taxon>
        <taxon>Actinomycetota</taxon>
        <taxon>Actinomycetes</taxon>
        <taxon>Streptosporangiales</taxon>
        <taxon>Thermomonosporaceae</taxon>
        <taxon>Actinoallomurus</taxon>
    </lineage>
</organism>
<dbReference type="PRINTS" id="PR00364">
    <property type="entry name" value="DISEASERSIST"/>
</dbReference>
<dbReference type="PROSITE" id="PS51755">
    <property type="entry name" value="OMPR_PHOB"/>
    <property type="match status" value="1"/>
</dbReference>
<dbReference type="InterPro" id="IPR041664">
    <property type="entry name" value="AAA_16"/>
</dbReference>
<feature type="DNA-binding region" description="OmpR/PhoB-type" evidence="6">
    <location>
        <begin position="1"/>
        <end position="67"/>
    </location>
</feature>
<dbReference type="InterPro" id="IPR036388">
    <property type="entry name" value="WH-like_DNA-bd_sf"/>
</dbReference>
<reference evidence="9" key="1">
    <citation type="journal article" date="2019" name="Int. J. Syst. Evol. Microbiol.">
        <title>The Global Catalogue of Microorganisms (GCM) 10K type strain sequencing project: providing services to taxonomists for standard genome sequencing and annotation.</title>
        <authorList>
            <consortium name="The Broad Institute Genomics Platform"/>
            <consortium name="The Broad Institute Genome Sequencing Center for Infectious Disease"/>
            <person name="Wu L."/>
            <person name="Ma J."/>
        </authorList>
    </citation>
    <scope>NUCLEOTIDE SEQUENCE [LARGE SCALE GENOMIC DNA]</scope>
    <source>
        <strain evidence="9">JCM 17933</strain>
    </source>
</reference>
<dbReference type="PANTHER" id="PTHR35807:SF1">
    <property type="entry name" value="TRANSCRIPTIONAL REGULATOR REDD"/>
    <property type="match status" value="1"/>
</dbReference>
<dbReference type="InterPro" id="IPR051677">
    <property type="entry name" value="AfsR-DnrI-RedD_regulator"/>
</dbReference>
<dbReference type="Gene3D" id="1.25.40.10">
    <property type="entry name" value="Tetratricopeptide repeat domain"/>
    <property type="match status" value="3"/>
</dbReference>
<name>A0ABP8Q537_9ACTN</name>
<dbReference type="Pfam" id="PF00486">
    <property type="entry name" value="Trans_reg_C"/>
    <property type="match status" value="1"/>
</dbReference>
<dbReference type="Pfam" id="PF13424">
    <property type="entry name" value="TPR_12"/>
    <property type="match status" value="3"/>
</dbReference>
<evidence type="ECO:0000256" key="6">
    <source>
        <dbReference type="PROSITE-ProRule" id="PRU01091"/>
    </source>
</evidence>
<keyword evidence="4" id="KW-0804">Transcription</keyword>
<dbReference type="InterPro" id="IPR016032">
    <property type="entry name" value="Sig_transdc_resp-reg_C-effctor"/>
</dbReference>
<evidence type="ECO:0000256" key="4">
    <source>
        <dbReference type="ARBA" id="ARBA00023163"/>
    </source>
</evidence>
<evidence type="ECO:0000313" key="9">
    <source>
        <dbReference type="Proteomes" id="UP001500503"/>
    </source>
</evidence>
<dbReference type="PANTHER" id="PTHR35807">
    <property type="entry name" value="TRANSCRIPTIONAL REGULATOR REDD-RELATED"/>
    <property type="match status" value="1"/>
</dbReference>
<dbReference type="InterPro" id="IPR019734">
    <property type="entry name" value="TPR_rpt"/>
</dbReference>
<feature type="domain" description="OmpR/PhoB-type" evidence="7">
    <location>
        <begin position="1"/>
        <end position="67"/>
    </location>
</feature>
<comment type="caution">
    <text evidence="8">The sequence shown here is derived from an EMBL/GenBank/DDBJ whole genome shotgun (WGS) entry which is preliminary data.</text>
</comment>
<dbReference type="Pfam" id="PF13191">
    <property type="entry name" value="AAA_16"/>
    <property type="match status" value="1"/>
</dbReference>
<dbReference type="CDD" id="cd15831">
    <property type="entry name" value="BTAD"/>
    <property type="match status" value="1"/>
</dbReference>
<sequence length="1010" mass="112622">MLAILAQTPGVPVPMEKLVNWLWDGAEPPGARANLHTYVSRLRARLSSIGDDATIGTLRPGGYVLQADSKDIDLHRFRNLRRQARAIAASGDDERALELLRGAHALVHGRPLADLSSAWADGIRRAIEDELLGATLERVEVELRLGHHTDLVSELRVLVEEHPYNEKLVEHLMKALYRAGRHADALTVYHDASHRLWKELQTQPCPELQELQARILRRDRTLLPVPRARVVVSDPRRTLPDDIRHFTGREEEVRALIEVASPTRPRRPTVIALDGMPGVGKTVLAVHLAHRLAEEYPDGQLYLDLHGLDAEQEATTPAAALDALLRMLGIQGVPPSVEERTALWRAELAGRRVLVVLDNARGREQIQPLLSSAPGCLTLITSRRRLVGLDDVWSHSIDVMSPSDAADLLERAIGPDRASPPGDIAEVVALCGHLPLAIQLVGNRLRHRRAWTSAVLAKRLAARNRRLAEIRAADREITAAFDLSYRGLAPRVRRGFRRLGLHLGADFALHGAAAITGEPPGDADRLIEELLDHHLLTEPMEGRYRFHALVRDYARQRAAGEDSESVRRDAVWCQLDHAVSAALLADRLLHAHGRDLGRDVPPPDPAPFATPAEADAWMTAEYANLLAAAEYAESVGALRHTALLAHALAGYLDAGGHWDRADVLHRRAVEAWRELGEAAGEAQALLDLSGVRFRTGQYGEALDHARASLEIYRSLGDARGEADVLAHRGLILWQRSLYRDALTSSRGALAIRRSLGDRRGEARVLDHIAIFLEFVGRYQEAADRRNTALEIYASIDDPRGLLMSLNNQGDLMLRLGRVDAARGYYEDASRVMPEMSRQHDAIWRNNMARIHLHTGRYDEALTGFRYALLTYRQIGDKRNEIETLIEIGTTYFGMGQHGEALIHFEQALAFSRRISEMFEQAKALRRIGEVLLADERLADADEAFREALKLAGVIGEPYERAKVLEGLGRLHLRRGARHNARRCWRQALRFFERAGMPSESETLRTLLEAV</sequence>
<keyword evidence="5" id="KW-0802">TPR repeat</keyword>
<dbReference type="SUPFAM" id="SSF48452">
    <property type="entry name" value="TPR-like"/>
    <property type="match status" value="3"/>
</dbReference>
<dbReference type="SMART" id="SM01043">
    <property type="entry name" value="BTAD"/>
    <property type="match status" value="1"/>
</dbReference>
<evidence type="ECO:0000313" key="8">
    <source>
        <dbReference type="EMBL" id="GAA4497771.1"/>
    </source>
</evidence>
<evidence type="ECO:0000256" key="3">
    <source>
        <dbReference type="ARBA" id="ARBA00023125"/>
    </source>
</evidence>
<evidence type="ECO:0000256" key="2">
    <source>
        <dbReference type="ARBA" id="ARBA00023015"/>
    </source>
</evidence>
<evidence type="ECO:0000256" key="1">
    <source>
        <dbReference type="ARBA" id="ARBA00005820"/>
    </source>
</evidence>
<gene>
    <name evidence="8" type="ORF">GCM10023191_041800</name>
</gene>